<sequence length="1055" mass="117370">MKLPVPVVAAILTLVPHLASAQFYLSGDDPASSRWYYIESPHFKVIYPDRLDSMARSYILELEKYRIPVSRSAGFIPGEAIRGKMPVVLHPFNAASNGSVAWAPKRMDLYTSPPAYEPEPMPWTTMLGIHESRHVAQMQFGLSNCFRPFRYILGEMFAGGMAGIYPDKWLLEGDAVVAETALSGSGRGRTSNFMNYYRIAFDAGDFRDADRWAYGSYWHYTPDHYAFGYMTLSGIRYLYDVPDFSGRLFTHYSKRPYDIVARNTVSKETTGRKFRTLVSEAEALYHSMWTKDAEERKPFLQGRRLTETPVVYTWYSGNVIAGDTIYSLKESFNRGRKLVKIGPDGNEKTVTAFGSDVSRLCLSESLGKIFWSETVPDIRWSLKYGSSIRSLDLETGEKRTLTRDGRLFNPAASPAGKYISVTEYTDDGRSRLCILDGNTGKMEASFMLPDTLQLIETAWLGDGIYATAISGDGYGIYRLDTGEDCSISTGNGWLQEGNGYFWTSILAPSPVMIFNFGRHGECLMFTSDRTGTNEMYLMDPHSGEVFQETSIRYGGTDFTFSGDGSRLLYSAPDRTGEPLAVTSAGDLLHRKVDFSERYRWEVADSLGTQEKRLAEEGSTGVSGQTEEEIEISAPERFRKFPHLFNLHSWAPVYFNYDNISRGSYDDYYSYASVGASAFFQNRLGTFTGFAGYSFHEDPVTDGAYLAGQNSKWRHSGHLKLTYSGLFPVIEASLDINDRTARNLRGSTVLYLLTGEMASAYNYSYSRTTPLVSGSLSMYIPFNFSSGGWSRGLIPEISYSISNDTFDSGHDTILSAPDMANGGETRHVVKITSGKKSFYQAISASLRFYMIQPAAHADVYPEWGFGIEAGASAHPGITDMVSPSAYLYSYGYIPGIYGNQGLRLTALFNRKLSGTATPLNTTVNVLPRGFTSGSWTGGIQDYSSLSSWAAGQASGVKLTADYAMPFPMGDFHIGNLFYVTRGIITPHFDWSFIGRQMLFSAGATLEIEFGNFIGLQFPTTLGITYSFNGGPSFDRFRNAGLRLGRHFVGPVFNMSF</sequence>
<dbReference type="AlphaFoldDB" id="A0A9D9ELF3"/>
<protein>
    <submittedName>
        <fullName evidence="2">Uncharacterized protein</fullName>
    </submittedName>
</protein>
<evidence type="ECO:0000313" key="2">
    <source>
        <dbReference type="EMBL" id="MBO8449287.1"/>
    </source>
</evidence>
<accession>A0A9D9ELF3</accession>
<dbReference type="SUPFAM" id="SSF50969">
    <property type="entry name" value="YVTN repeat-like/Quinoprotein amine dehydrogenase"/>
    <property type="match status" value="1"/>
</dbReference>
<dbReference type="Gene3D" id="2.120.10.30">
    <property type="entry name" value="TolB, C-terminal domain"/>
    <property type="match status" value="1"/>
</dbReference>
<comment type="caution">
    <text evidence="2">The sequence shown here is derived from an EMBL/GenBank/DDBJ whole genome shotgun (WGS) entry which is preliminary data.</text>
</comment>
<feature type="chain" id="PRO_5039580037" evidence="1">
    <location>
        <begin position="22"/>
        <end position="1055"/>
    </location>
</feature>
<reference evidence="2" key="1">
    <citation type="submission" date="2020-10" db="EMBL/GenBank/DDBJ databases">
        <authorList>
            <person name="Gilroy R."/>
        </authorList>
    </citation>
    <scope>NUCLEOTIDE SEQUENCE</scope>
    <source>
        <strain evidence="2">20514</strain>
    </source>
</reference>
<feature type="signal peptide" evidence="1">
    <location>
        <begin position="1"/>
        <end position="21"/>
    </location>
</feature>
<proteinExistence type="predicted"/>
<gene>
    <name evidence="2" type="ORF">IAC29_08460</name>
</gene>
<name>A0A9D9ELF3_9BACT</name>
<dbReference type="Proteomes" id="UP000810252">
    <property type="component" value="Unassembled WGS sequence"/>
</dbReference>
<dbReference type="InterPro" id="IPR011044">
    <property type="entry name" value="Quino_amine_DH_bsu"/>
</dbReference>
<evidence type="ECO:0000313" key="3">
    <source>
        <dbReference type="Proteomes" id="UP000810252"/>
    </source>
</evidence>
<organism evidence="2 3">
    <name type="scientific">Candidatus Cryptobacteroides merdigallinarum</name>
    <dbReference type="NCBI Taxonomy" id="2840770"/>
    <lineage>
        <taxon>Bacteria</taxon>
        <taxon>Pseudomonadati</taxon>
        <taxon>Bacteroidota</taxon>
        <taxon>Bacteroidia</taxon>
        <taxon>Bacteroidales</taxon>
        <taxon>Candidatus Cryptobacteroides</taxon>
    </lineage>
</organism>
<dbReference type="InterPro" id="IPR011042">
    <property type="entry name" value="6-blade_b-propeller_TolB-like"/>
</dbReference>
<reference evidence="2" key="2">
    <citation type="journal article" date="2021" name="PeerJ">
        <title>Extensive microbial diversity within the chicken gut microbiome revealed by metagenomics and culture.</title>
        <authorList>
            <person name="Gilroy R."/>
            <person name="Ravi A."/>
            <person name="Getino M."/>
            <person name="Pursley I."/>
            <person name="Horton D.L."/>
            <person name="Alikhan N.F."/>
            <person name="Baker D."/>
            <person name="Gharbi K."/>
            <person name="Hall N."/>
            <person name="Watson M."/>
            <person name="Adriaenssens E.M."/>
            <person name="Foster-Nyarko E."/>
            <person name="Jarju S."/>
            <person name="Secka A."/>
            <person name="Antonio M."/>
            <person name="Oren A."/>
            <person name="Chaudhuri R.R."/>
            <person name="La Ragione R."/>
            <person name="Hildebrand F."/>
            <person name="Pallen M.J."/>
        </authorList>
    </citation>
    <scope>NUCLEOTIDE SEQUENCE</scope>
    <source>
        <strain evidence="2">20514</strain>
    </source>
</reference>
<evidence type="ECO:0000256" key="1">
    <source>
        <dbReference type="SAM" id="SignalP"/>
    </source>
</evidence>
<keyword evidence="1" id="KW-0732">Signal</keyword>
<dbReference type="EMBL" id="JADIMQ010000118">
    <property type="protein sequence ID" value="MBO8449287.1"/>
    <property type="molecule type" value="Genomic_DNA"/>
</dbReference>